<protein>
    <recommendedName>
        <fullName evidence="6">Serine protease</fullName>
        <ecNumber evidence="6">3.4.21.-</ecNumber>
    </recommendedName>
</protein>
<keyword evidence="9" id="KW-1185">Reference proteome</keyword>
<dbReference type="AlphaFoldDB" id="A0A8J3B3H5"/>
<sequence length="407" mass="43162">MRHVVRKAVLATALAIPLVATAAHAESRGADLAATPLDPGTATVTETGGERTAVEEATDTTLRYTAGRTVLSHPGASSVKVHINTLRLAPGDRLVVSDPAGTERYAYSVDPSRATAPASDASATLHRTRGFAAMSVEGDTAVLTIEKSSRTAAATLDRAGYGVRVDRVWRGLSDAERLADRQQRAVCGKDARRDVVCYAQSHPTEYARSKAVAKLIMNGSGACTGWRVGKTNRMLTNNHCIGNASTAKSTEVQFAYECKTCGGNDPGAVTKVAGTEMFKTNGSLDYTLFSVDKFDAISSFGTLFLDPRAPRDGEQIYIPGHGDAKVKRLSIVEEPGETKNCTVFGTSGNRMRYNCDTSGGNSGSPVLATSSHKVLSLHNTGSCPNNNGSNRMDKIFPEIQSMIDNNG</sequence>
<dbReference type="GO" id="GO:0006508">
    <property type="term" value="P:proteolysis"/>
    <property type="evidence" value="ECO:0007669"/>
    <property type="project" value="UniProtKB-KW"/>
</dbReference>
<evidence type="ECO:0000313" key="8">
    <source>
        <dbReference type="EMBL" id="GGJ76062.1"/>
    </source>
</evidence>
<dbReference type="InterPro" id="IPR008256">
    <property type="entry name" value="Peptidase_S1B"/>
</dbReference>
<evidence type="ECO:0000256" key="4">
    <source>
        <dbReference type="ARBA" id="ARBA00022801"/>
    </source>
</evidence>
<comment type="similarity">
    <text evidence="1 6">Belongs to the peptidase S1B family.</text>
</comment>
<dbReference type="RefSeq" id="WP_189168127.1">
    <property type="nucleotide sequence ID" value="NZ_BMQB01000001.1"/>
</dbReference>
<evidence type="ECO:0000256" key="3">
    <source>
        <dbReference type="ARBA" id="ARBA00022729"/>
    </source>
</evidence>
<keyword evidence="3 6" id="KW-0732">Signal</keyword>
<evidence type="ECO:0000256" key="2">
    <source>
        <dbReference type="ARBA" id="ARBA00022670"/>
    </source>
</evidence>
<dbReference type="Pfam" id="PF13365">
    <property type="entry name" value="Trypsin_2"/>
    <property type="match status" value="1"/>
</dbReference>
<feature type="region of interest" description="Disordered" evidence="7">
    <location>
        <begin position="31"/>
        <end position="55"/>
    </location>
</feature>
<evidence type="ECO:0000256" key="1">
    <source>
        <dbReference type="ARBA" id="ARBA00008764"/>
    </source>
</evidence>
<name>A0A8J3B3H5_9ACTN</name>
<dbReference type="SUPFAM" id="SSF50494">
    <property type="entry name" value="Trypsin-like serine proteases"/>
    <property type="match status" value="1"/>
</dbReference>
<proteinExistence type="inferred from homology"/>
<dbReference type="PRINTS" id="PR00839">
    <property type="entry name" value="V8PROTEASE"/>
</dbReference>
<reference evidence="8" key="1">
    <citation type="journal article" date="2014" name="Int. J. Syst. Evol. Microbiol.">
        <title>Complete genome sequence of Corynebacterium casei LMG S-19264T (=DSM 44701T), isolated from a smear-ripened cheese.</title>
        <authorList>
            <consortium name="US DOE Joint Genome Institute (JGI-PGF)"/>
            <person name="Walter F."/>
            <person name="Albersmeier A."/>
            <person name="Kalinowski J."/>
            <person name="Ruckert C."/>
        </authorList>
    </citation>
    <scope>NUCLEOTIDE SEQUENCE</scope>
    <source>
        <strain evidence="8">JCM 3090</strain>
    </source>
</reference>
<accession>A0A8J3B3H5</accession>
<evidence type="ECO:0000256" key="7">
    <source>
        <dbReference type="SAM" id="MobiDB-lite"/>
    </source>
</evidence>
<keyword evidence="2 6" id="KW-0645">Protease</keyword>
<feature type="chain" id="PRO_5039759113" description="Serine protease" evidence="6">
    <location>
        <begin position="23"/>
        <end position="407"/>
    </location>
</feature>
<dbReference type="GO" id="GO:0008236">
    <property type="term" value="F:serine-type peptidase activity"/>
    <property type="evidence" value="ECO:0007669"/>
    <property type="project" value="UniProtKB-KW"/>
</dbReference>
<evidence type="ECO:0000256" key="5">
    <source>
        <dbReference type="ARBA" id="ARBA00022825"/>
    </source>
</evidence>
<dbReference type="EMBL" id="BMQB01000001">
    <property type="protein sequence ID" value="GGJ76062.1"/>
    <property type="molecule type" value="Genomic_DNA"/>
</dbReference>
<comment type="caution">
    <text evidence="8">The sequence shown here is derived from an EMBL/GenBank/DDBJ whole genome shotgun (WGS) entry which is preliminary data.</text>
</comment>
<dbReference type="InterPro" id="IPR043504">
    <property type="entry name" value="Peptidase_S1_PA_chymotrypsin"/>
</dbReference>
<organism evidence="8 9">
    <name type="scientific">Pilimelia anulata</name>
    <dbReference type="NCBI Taxonomy" id="53371"/>
    <lineage>
        <taxon>Bacteria</taxon>
        <taxon>Bacillati</taxon>
        <taxon>Actinomycetota</taxon>
        <taxon>Actinomycetes</taxon>
        <taxon>Micromonosporales</taxon>
        <taxon>Micromonosporaceae</taxon>
        <taxon>Pilimelia</taxon>
    </lineage>
</organism>
<keyword evidence="4 6" id="KW-0378">Hydrolase</keyword>
<dbReference type="InterPro" id="IPR009003">
    <property type="entry name" value="Peptidase_S1_PA"/>
</dbReference>
<dbReference type="Proteomes" id="UP000649739">
    <property type="component" value="Unassembled WGS sequence"/>
</dbReference>
<dbReference type="PANTHER" id="PTHR36234:SF5">
    <property type="entry name" value="LYSYL ENDOPEPTIDASE"/>
    <property type="match status" value="1"/>
</dbReference>
<dbReference type="EC" id="3.4.21.-" evidence="6"/>
<evidence type="ECO:0000256" key="6">
    <source>
        <dbReference type="RuleBase" id="RU004296"/>
    </source>
</evidence>
<reference evidence="8" key="2">
    <citation type="submission" date="2020-09" db="EMBL/GenBank/DDBJ databases">
        <authorList>
            <person name="Sun Q."/>
            <person name="Ohkuma M."/>
        </authorList>
    </citation>
    <scope>NUCLEOTIDE SEQUENCE</scope>
    <source>
        <strain evidence="8">JCM 3090</strain>
    </source>
</reference>
<dbReference type="Gene3D" id="2.40.10.10">
    <property type="entry name" value="Trypsin-like serine proteases"/>
    <property type="match status" value="2"/>
</dbReference>
<keyword evidence="5 6" id="KW-0720">Serine protease</keyword>
<dbReference type="PANTHER" id="PTHR36234">
    <property type="entry name" value="LYSYL ENDOPEPTIDASE"/>
    <property type="match status" value="1"/>
</dbReference>
<evidence type="ECO:0000313" key="9">
    <source>
        <dbReference type="Proteomes" id="UP000649739"/>
    </source>
</evidence>
<feature type="signal peptide" evidence="6">
    <location>
        <begin position="1"/>
        <end position="22"/>
    </location>
</feature>
<gene>
    <name evidence="8" type="ORF">GCM10010123_02560</name>
</gene>